<gene>
    <name evidence="1" type="ORF">LCGC14_2137150</name>
</gene>
<reference evidence="1" key="1">
    <citation type="journal article" date="2015" name="Nature">
        <title>Complex archaea that bridge the gap between prokaryotes and eukaryotes.</title>
        <authorList>
            <person name="Spang A."/>
            <person name="Saw J.H."/>
            <person name="Jorgensen S.L."/>
            <person name="Zaremba-Niedzwiedzka K."/>
            <person name="Martijn J."/>
            <person name="Lind A.E."/>
            <person name="van Eijk R."/>
            <person name="Schleper C."/>
            <person name="Guy L."/>
            <person name="Ettema T.J."/>
        </authorList>
    </citation>
    <scope>NUCLEOTIDE SEQUENCE</scope>
</reference>
<sequence length="25" mass="3017">WGYVAVLFGMAIEFVKYMGRKHNLW</sequence>
<feature type="non-terminal residue" evidence="1">
    <location>
        <position position="1"/>
    </location>
</feature>
<evidence type="ECO:0000313" key="1">
    <source>
        <dbReference type="EMBL" id="KKL67225.1"/>
    </source>
</evidence>
<name>A0A0F9GCM2_9ZZZZ</name>
<comment type="caution">
    <text evidence="1">The sequence shown here is derived from an EMBL/GenBank/DDBJ whole genome shotgun (WGS) entry which is preliminary data.</text>
</comment>
<dbReference type="AlphaFoldDB" id="A0A0F9GCM2"/>
<organism evidence="1">
    <name type="scientific">marine sediment metagenome</name>
    <dbReference type="NCBI Taxonomy" id="412755"/>
    <lineage>
        <taxon>unclassified sequences</taxon>
        <taxon>metagenomes</taxon>
        <taxon>ecological metagenomes</taxon>
    </lineage>
</organism>
<protein>
    <submittedName>
        <fullName evidence="1">Uncharacterized protein</fullName>
    </submittedName>
</protein>
<proteinExistence type="predicted"/>
<dbReference type="EMBL" id="LAZR01026937">
    <property type="protein sequence ID" value="KKL67225.1"/>
    <property type="molecule type" value="Genomic_DNA"/>
</dbReference>
<accession>A0A0F9GCM2</accession>